<accession>A0A1T5BT34</accession>
<feature type="coiled-coil region" evidence="1">
    <location>
        <begin position="3"/>
        <end position="30"/>
    </location>
</feature>
<sequence>MGSEAYEKIKAGLEEALVLAEAEQEKEARELATSEGFTYWPGGVNPPADWDGGELLFRSGVTWRRPRRASVKWSHESSGLPRYAHIIGYHKKPGEPLWEPLSSAENYAIRQALWRLVKDDYTGLARTADKLYDALTNGGRRLGVTCDPV</sequence>
<dbReference type="AlphaFoldDB" id="A0A1T5BT34"/>
<organism evidence="2 3">
    <name type="scientific">Sphingopyxis flava</name>
    <dbReference type="NCBI Taxonomy" id="1507287"/>
    <lineage>
        <taxon>Bacteria</taxon>
        <taxon>Pseudomonadati</taxon>
        <taxon>Pseudomonadota</taxon>
        <taxon>Alphaproteobacteria</taxon>
        <taxon>Sphingomonadales</taxon>
        <taxon>Sphingomonadaceae</taxon>
        <taxon>Sphingopyxis</taxon>
    </lineage>
</organism>
<gene>
    <name evidence="2" type="ORF">SAMN06295937_100796</name>
</gene>
<proteinExistence type="predicted"/>
<keyword evidence="3" id="KW-1185">Reference proteome</keyword>
<dbReference type="OrthoDB" id="226809at204457"/>
<evidence type="ECO:0000313" key="3">
    <source>
        <dbReference type="Proteomes" id="UP000190044"/>
    </source>
</evidence>
<dbReference type="EMBL" id="FUYP01000007">
    <property type="protein sequence ID" value="SKB50030.1"/>
    <property type="molecule type" value="Genomic_DNA"/>
</dbReference>
<evidence type="ECO:0000313" key="2">
    <source>
        <dbReference type="EMBL" id="SKB50030.1"/>
    </source>
</evidence>
<dbReference type="Proteomes" id="UP000190044">
    <property type="component" value="Unassembled WGS sequence"/>
</dbReference>
<keyword evidence="1" id="KW-0175">Coiled coil</keyword>
<name>A0A1T5BT34_9SPHN</name>
<dbReference type="RefSeq" id="WP_079638108.1">
    <property type="nucleotide sequence ID" value="NZ_FUYP01000007.1"/>
</dbReference>
<reference evidence="3" key="1">
    <citation type="submission" date="2017-02" db="EMBL/GenBank/DDBJ databases">
        <authorList>
            <person name="Varghese N."/>
            <person name="Submissions S."/>
        </authorList>
    </citation>
    <scope>NUCLEOTIDE SEQUENCE [LARGE SCALE GENOMIC DNA]</scope>
    <source>
        <strain evidence="3">R11H</strain>
    </source>
</reference>
<evidence type="ECO:0000256" key="1">
    <source>
        <dbReference type="SAM" id="Coils"/>
    </source>
</evidence>
<protein>
    <submittedName>
        <fullName evidence="2">Uncharacterized protein</fullName>
    </submittedName>
</protein>